<dbReference type="InterPro" id="IPR036871">
    <property type="entry name" value="PX_dom_sf"/>
</dbReference>
<dbReference type="SUPFAM" id="SSF64268">
    <property type="entry name" value="PX domain"/>
    <property type="match status" value="1"/>
</dbReference>
<dbReference type="Pfam" id="PF00787">
    <property type="entry name" value="PX"/>
    <property type="match status" value="1"/>
</dbReference>
<reference evidence="3" key="1">
    <citation type="submission" date="2022-08" db="UniProtKB">
        <authorList>
            <consortium name="EnsemblMetazoa"/>
        </authorList>
    </citation>
    <scope>IDENTIFICATION</scope>
    <source>
        <strain evidence="3">Israel</strain>
    </source>
</reference>
<evidence type="ECO:0000259" key="1">
    <source>
        <dbReference type="Pfam" id="PF00787"/>
    </source>
</evidence>
<dbReference type="InterPro" id="IPR001683">
    <property type="entry name" value="PX_dom"/>
</dbReference>
<dbReference type="Proteomes" id="UP000092462">
    <property type="component" value="Unassembled WGS sequence"/>
</dbReference>
<dbReference type="GO" id="GO:0005769">
    <property type="term" value="C:early endosome"/>
    <property type="evidence" value="ECO:0007669"/>
    <property type="project" value="TreeGrafter"/>
</dbReference>
<dbReference type="EnsemblMetazoa" id="PPAI000501-RA">
    <property type="protein sequence ID" value="PPAI000501-PA"/>
    <property type="gene ID" value="PPAI000501"/>
</dbReference>
<sequence>MPRRYAQNTTVPFRRPSVDFPSLGKLPFPAKKAFQNTQRTVLEHRMAILNQFLREICIKAHGNDDMNAIIRDFLEPDTNDKRMQGGAVIRTIESLVNPLKTGMRTIRNMPDNLVGGLAKIFLGRGPLKEQPSFLGLESSEYPALASALNLLDEVFDLQTRSQWLRRGIINRLLGAPWVSNTANKKIIHGAKSLIEVDKIEILLSSVLNSIWPDGRQARKSVPREDNTKLRTRMAAKIALFALLSDDLKHVVGSETTRWGLLNFFSMWQYKKLNLRLVLVLLNDILTLLYQTDSMTKHVDRQ</sequence>
<organism evidence="3 4">
    <name type="scientific">Phlebotomus papatasi</name>
    <name type="common">Sandfly</name>
    <dbReference type="NCBI Taxonomy" id="29031"/>
    <lineage>
        <taxon>Eukaryota</taxon>
        <taxon>Metazoa</taxon>
        <taxon>Ecdysozoa</taxon>
        <taxon>Arthropoda</taxon>
        <taxon>Hexapoda</taxon>
        <taxon>Insecta</taxon>
        <taxon>Pterygota</taxon>
        <taxon>Neoptera</taxon>
        <taxon>Endopterygota</taxon>
        <taxon>Diptera</taxon>
        <taxon>Nematocera</taxon>
        <taxon>Psychodoidea</taxon>
        <taxon>Psychodidae</taxon>
        <taxon>Phlebotomus</taxon>
        <taxon>Phlebotomus</taxon>
    </lineage>
</organism>
<dbReference type="VEuPathDB" id="VectorBase:PPAI000501"/>
<evidence type="ECO:0008006" key="5">
    <source>
        <dbReference type="Google" id="ProtNLM"/>
    </source>
</evidence>
<dbReference type="GO" id="GO:0035091">
    <property type="term" value="F:phosphatidylinositol binding"/>
    <property type="evidence" value="ECO:0007669"/>
    <property type="project" value="InterPro"/>
</dbReference>
<accession>A0A1B0CZH9</accession>
<dbReference type="VEuPathDB" id="VectorBase:PPAPM1_009238"/>
<name>A0A1B0CZH9_PHLPP</name>
<protein>
    <recommendedName>
        <fullName evidence="5">PX domain-containing protein</fullName>
    </recommendedName>
</protein>
<evidence type="ECO:0000313" key="4">
    <source>
        <dbReference type="Proteomes" id="UP000092462"/>
    </source>
</evidence>
<feature type="domain" description="PX" evidence="1">
    <location>
        <begin position="25"/>
        <end position="76"/>
    </location>
</feature>
<dbReference type="Pfam" id="PF08628">
    <property type="entry name" value="Nexin_C"/>
    <property type="match status" value="1"/>
</dbReference>
<dbReference type="InterPro" id="IPR013937">
    <property type="entry name" value="Sorting_nexin_C"/>
</dbReference>
<dbReference type="PANTHER" id="PTHR22775:SF3">
    <property type="entry name" value="SORTING NEXIN-13"/>
    <property type="match status" value="1"/>
</dbReference>
<dbReference type="PANTHER" id="PTHR22775">
    <property type="entry name" value="SORTING NEXIN"/>
    <property type="match status" value="1"/>
</dbReference>
<dbReference type="EMBL" id="AJVK01020786">
    <property type="status" value="NOT_ANNOTATED_CDS"/>
    <property type="molecule type" value="Genomic_DNA"/>
</dbReference>
<dbReference type="AlphaFoldDB" id="A0A1B0CZH9"/>
<keyword evidence="4" id="KW-1185">Reference proteome</keyword>
<dbReference type="Gene3D" id="3.30.1520.10">
    <property type="entry name" value="Phox-like domain"/>
    <property type="match status" value="1"/>
</dbReference>
<proteinExistence type="predicted"/>
<evidence type="ECO:0000313" key="3">
    <source>
        <dbReference type="EnsemblMetazoa" id="PPAI000501-PA"/>
    </source>
</evidence>
<feature type="domain" description="Sorting nexin C-terminal" evidence="2">
    <location>
        <begin position="163"/>
        <end position="270"/>
    </location>
</feature>
<evidence type="ECO:0000259" key="2">
    <source>
        <dbReference type="Pfam" id="PF08628"/>
    </source>
</evidence>